<dbReference type="PANTHER" id="PTHR30290">
    <property type="entry name" value="PERIPLASMIC BINDING COMPONENT OF ABC TRANSPORTER"/>
    <property type="match status" value="1"/>
</dbReference>
<dbReference type="InterPro" id="IPR000914">
    <property type="entry name" value="SBP_5_dom"/>
</dbReference>
<dbReference type="OrthoDB" id="137511at2"/>
<dbReference type="PIRSF" id="PIRSF002741">
    <property type="entry name" value="MppA"/>
    <property type="match status" value="1"/>
</dbReference>
<gene>
    <name evidence="6" type="ORF">SAMN02745219_00042</name>
</gene>
<dbReference type="GO" id="GO:1904680">
    <property type="term" value="F:peptide transmembrane transporter activity"/>
    <property type="evidence" value="ECO:0007669"/>
    <property type="project" value="TreeGrafter"/>
</dbReference>
<dbReference type="InterPro" id="IPR039424">
    <property type="entry name" value="SBP_5"/>
</dbReference>
<dbReference type="CDD" id="cd08512">
    <property type="entry name" value="PBP2_NikA_DppA_OppA_like_7"/>
    <property type="match status" value="1"/>
</dbReference>
<evidence type="ECO:0000313" key="7">
    <source>
        <dbReference type="Proteomes" id="UP000184529"/>
    </source>
</evidence>
<dbReference type="GO" id="GO:0015833">
    <property type="term" value="P:peptide transport"/>
    <property type="evidence" value="ECO:0007669"/>
    <property type="project" value="TreeGrafter"/>
</dbReference>
<dbReference type="RefSeq" id="WP_072866761.1">
    <property type="nucleotide sequence ID" value="NZ_FQZM01000003.1"/>
</dbReference>
<dbReference type="Pfam" id="PF00496">
    <property type="entry name" value="SBP_bac_5"/>
    <property type="match status" value="1"/>
</dbReference>
<evidence type="ECO:0000256" key="2">
    <source>
        <dbReference type="ARBA" id="ARBA00005695"/>
    </source>
</evidence>
<dbReference type="Gene3D" id="3.40.190.10">
    <property type="entry name" value="Periplasmic binding protein-like II"/>
    <property type="match status" value="1"/>
</dbReference>
<dbReference type="EMBL" id="FQZM01000003">
    <property type="protein sequence ID" value="SHI32427.1"/>
    <property type="molecule type" value="Genomic_DNA"/>
</dbReference>
<comment type="subcellular location">
    <subcellularLocation>
        <location evidence="1">Cell membrane</location>
        <topology evidence="1">Lipid-anchor</topology>
    </subcellularLocation>
</comment>
<feature type="domain" description="Solute-binding protein family 5" evidence="5">
    <location>
        <begin position="91"/>
        <end position="459"/>
    </location>
</feature>
<evidence type="ECO:0000256" key="4">
    <source>
        <dbReference type="ARBA" id="ARBA00022729"/>
    </source>
</evidence>
<proteinExistence type="inferred from homology"/>
<dbReference type="InterPro" id="IPR023765">
    <property type="entry name" value="SBP_5_CS"/>
</dbReference>
<dbReference type="PROSITE" id="PS01040">
    <property type="entry name" value="SBP_BACTERIAL_5"/>
    <property type="match status" value="1"/>
</dbReference>
<dbReference type="PANTHER" id="PTHR30290:SF9">
    <property type="entry name" value="OLIGOPEPTIDE-BINDING PROTEIN APPA"/>
    <property type="match status" value="1"/>
</dbReference>
<dbReference type="Gene3D" id="3.10.105.10">
    <property type="entry name" value="Dipeptide-binding Protein, Domain 3"/>
    <property type="match status" value="1"/>
</dbReference>
<dbReference type="GO" id="GO:0043190">
    <property type="term" value="C:ATP-binding cassette (ABC) transporter complex"/>
    <property type="evidence" value="ECO:0007669"/>
    <property type="project" value="InterPro"/>
</dbReference>
<evidence type="ECO:0000256" key="1">
    <source>
        <dbReference type="ARBA" id="ARBA00004193"/>
    </source>
</evidence>
<dbReference type="SUPFAM" id="SSF53850">
    <property type="entry name" value="Periplasmic binding protein-like II"/>
    <property type="match status" value="1"/>
</dbReference>
<keyword evidence="7" id="KW-1185">Reference proteome</keyword>
<comment type="similarity">
    <text evidence="2">Belongs to the bacterial solute-binding protein 5 family.</text>
</comment>
<dbReference type="InterPro" id="IPR030678">
    <property type="entry name" value="Peptide/Ni-bd"/>
</dbReference>
<protein>
    <submittedName>
        <fullName evidence="6">Peptide/nickel transport system substrate-binding protein</fullName>
    </submittedName>
</protein>
<dbReference type="STRING" id="1121432.SAMN02745219_00042"/>
<keyword evidence="4" id="KW-0732">Signal</keyword>
<organism evidence="6 7">
    <name type="scientific">Desulfofundulus thermosubterraneus DSM 16057</name>
    <dbReference type="NCBI Taxonomy" id="1121432"/>
    <lineage>
        <taxon>Bacteria</taxon>
        <taxon>Bacillati</taxon>
        <taxon>Bacillota</taxon>
        <taxon>Clostridia</taxon>
        <taxon>Eubacteriales</taxon>
        <taxon>Peptococcaceae</taxon>
        <taxon>Desulfofundulus</taxon>
    </lineage>
</organism>
<reference evidence="7" key="1">
    <citation type="submission" date="2016-11" db="EMBL/GenBank/DDBJ databases">
        <authorList>
            <person name="Varghese N."/>
            <person name="Submissions S."/>
        </authorList>
    </citation>
    <scope>NUCLEOTIDE SEQUENCE [LARGE SCALE GENOMIC DNA]</scope>
    <source>
        <strain evidence="7">DSM 16057</strain>
    </source>
</reference>
<dbReference type="Proteomes" id="UP000184529">
    <property type="component" value="Unassembled WGS sequence"/>
</dbReference>
<name>A0A1M6A7L0_9FIRM</name>
<dbReference type="AlphaFoldDB" id="A0A1M6A7L0"/>
<evidence type="ECO:0000259" key="5">
    <source>
        <dbReference type="Pfam" id="PF00496"/>
    </source>
</evidence>
<evidence type="ECO:0000313" key="6">
    <source>
        <dbReference type="EMBL" id="SHI32427.1"/>
    </source>
</evidence>
<accession>A0A1M6A7L0</accession>
<dbReference type="GO" id="GO:0042597">
    <property type="term" value="C:periplasmic space"/>
    <property type="evidence" value="ECO:0007669"/>
    <property type="project" value="UniProtKB-ARBA"/>
</dbReference>
<sequence length="561" mass="62560">MKKWAKLRKKLVIPGVLAILVAMLLAGCGGGKTESQKGASDSQQSAREKIIRISEANVPNIDPGVGSDYASSIALANLYDTLVFPSHDGTLKPWLATGWKTSSDGLTWTFNLRHGVKFHNGDELTAEDVVFSMQRMLTLGEGYGYLFTGVVKEVKALDNYTVQFTLKKTFGPFLSTLVRLYILNKDQVMANIKPGPYGKMGDYGKDWLITNDAGSGPYMVKELKKQEHLYAVKFDQYWGGWDQDAPDAFKIIGTTAPSTIRTLMTRRELEITDQWQTKEALEALDRIPGVSVNAAFTGTILNIMLNTKKAPTDDVHFRKALAYAFDYDTVVDKLFPGCRKAKGPVSSVLPGFNPNLTPYERNLEKARAELAKSKYAGKLDEYPVELAWVAEVPDEEKIALLLQSNAAELGIKVNVVKVPWLSFVDQVAKPENTPNASIVFVSPHYSEAGSILESRYHSKSTGTWEQCEWLKNPGIDAAIEDAISTLDTNKRFEKYGAIQEKIVDLAPTIWAFDQAEKRAYQDEYVVWPAADLIKQGKPVTSVMGYMFYFHDFKVYPNKVPK</sequence>
<keyword evidence="3" id="KW-0813">Transport</keyword>
<dbReference type="PROSITE" id="PS51257">
    <property type="entry name" value="PROKAR_LIPOPROTEIN"/>
    <property type="match status" value="1"/>
</dbReference>
<evidence type="ECO:0000256" key="3">
    <source>
        <dbReference type="ARBA" id="ARBA00022448"/>
    </source>
</evidence>